<evidence type="ECO:0000313" key="2">
    <source>
        <dbReference type="EMBL" id="PKY91694.1"/>
    </source>
</evidence>
<keyword evidence="4" id="KW-1185">Reference proteome</keyword>
<sequence length="65" mass="7168">MKAFSKGQLNIETTVTGTDKRVVYVMKDLVEDVTDEKVLKVRDAVAGLLVDPIDGMSATMVYQFS</sequence>
<gene>
    <name evidence="2" type="ORF">CYJ27_03230</name>
    <name evidence="1" type="ORF">HMPREF3187_01399</name>
</gene>
<evidence type="ECO:0000313" key="3">
    <source>
        <dbReference type="Proteomes" id="UP000070422"/>
    </source>
</evidence>
<dbReference type="Proteomes" id="UP000234775">
    <property type="component" value="Unassembled WGS sequence"/>
</dbReference>
<proteinExistence type="predicted"/>
<dbReference type="Proteomes" id="UP000070422">
    <property type="component" value="Unassembled WGS sequence"/>
</dbReference>
<name>A0A0X8F921_9LACT</name>
<dbReference type="EMBL" id="LSCQ01000075">
    <property type="protein sequence ID" value="KXB34492.1"/>
    <property type="molecule type" value="Genomic_DNA"/>
</dbReference>
<dbReference type="EMBL" id="PKGZ01000002">
    <property type="protein sequence ID" value="PKY91694.1"/>
    <property type="molecule type" value="Genomic_DNA"/>
</dbReference>
<evidence type="ECO:0000313" key="4">
    <source>
        <dbReference type="Proteomes" id="UP000234775"/>
    </source>
</evidence>
<dbReference type="KEGG" id="acg:AWM71_05695"/>
<evidence type="ECO:0008006" key="5">
    <source>
        <dbReference type="Google" id="ProtNLM"/>
    </source>
</evidence>
<dbReference type="PATRIC" id="fig|87541.4.peg.1383"/>
<accession>A0A0X8F921</accession>
<dbReference type="STRING" id="87541.AWM71_05695"/>
<dbReference type="RefSeq" id="WP_060777051.1">
    <property type="nucleotide sequence ID" value="NZ_CP014159.1"/>
</dbReference>
<reference evidence="1 3" key="1">
    <citation type="submission" date="2016-01" db="EMBL/GenBank/DDBJ databases">
        <authorList>
            <person name="Oliw E.H."/>
        </authorList>
    </citation>
    <scope>NUCLEOTIDE SEQUENCE [LARGE SCALE GENOMIC DNA]</scope>
    <source>
        <strain evidence="1 3">KA00635</strain>
    </source>
</reference>
<comment type="caution">
    <text evidence="1">The sequence shown here is derived from an EMBL/GenBank/DDBJ whole genome shotgun (WGS) entry which is preliminary data.</text>
</comment>
<reference evidence="2 4" key="2">
    <citation type="submission" date="2017-12" db="EMBL/GenBank/DDBJ databases">
        <title>Phylogenetic diversity of female urinary microbiome.</title>
        <authorList>
            <person name="Thomas-White K."/>
            <person name="Wolfe A.J."/>
        </authorList>
    </citation>
    <scope>NUCLEOTIDE SEQUENCE [LARGE SCALE GENOMIC DNA]</scope>
    <source>
        <strain evidence="2 4">UMB0844</strain>
    </source>
</reference>
<protein>
    <recommendedName>
        <fullName evidence="5">DUF1659 domain-containing protein</fullName>
    </recommendedName>
</protein>
<organism evidence="1 3">
    <name type="scientific">Aerococcus christensenii</name>
    <dbReference type="NCBI Taxonomy" id="87541"/>
    <lineage>
        <taxon>Bacteria</taxon>
        <taxon>Bacillati</taxon>
        <taxon>Bacillota</taxon>
        <taxon>Bacilli</taxon>
        <taxon>Lactobacillales</taxon>
        <taxon>Aerococcaceae</taxon>
        <taxon>Aerococcus</taxon>
    </lineage>
</organism>
<dbReference type="AlphaFoldDB" id="A0A0X8F921"/>
<evidence type="ECO:0000313" key="1">
    <source>
        <dbReference type="EMBL" id="KXB34492.1"/>
    </source>
</evidence>